<evidence type="ECO:0000256" key="2">
    <source>
        <dbReference type="ARBA" id="ARBA00022771"/>
    </source>
</evidence>
<evidence type="ECO:0000256" key="3">
    <source>
        <dbReference type="ARBA" id="ARBA00022833"/>
    </source>
</evidence>
<keyword evidence="2" id="KW-0863">Zinc-finger</keyword>
<proteinExistence type="predicted"/>
<dbReference type="InterPro" id="IPR019786">
    <property type="entry name" value="Zinc_finger_PHD-type_CS"/>
</dbReference>
<dbReference type="PROSITE" id="PS01359">
    <property type="entry name" value="ZF_PHD_1"/>
    <property type="match status" value="1"/>
</dbReference>
<keyword evidence="1" id="KW-0479">Metal-binding</keyword>
<dbReference type="OMA" id="EIYWGLR"/>
<dbReference type="InterPro" id="IPR013083">
    <property type="entry name" value="Znf_RING/FYVE/PHD"/>
</dbReference>
<dbReference type="STRING" id="29655.A0A0K9PBA1"/>
<name>A0A0K9PBA1_ZOSMR</name>
<evidence type="ECO:0000313" key="10">
    <source>
        <dbReference type="Proteomes" id="UP000036987"/>
    </source>
</evidence>
<keyword evidence="4" id="KW-0805">Transcription regulation</keyword>
<dbReference type="Proteomes" id="UP000036987">
    <property type="component" value="Unassembled WGS sequence"/>
</dbReference>
<dbReference type="GO" id="GO:0008270">
    <property type="term" value="F:zinc ion binding"/>
    <property type="evidence" value="ECO:0007669"/>
    <property type="project" value="UniProtKB-KW"/>
</dbReference>
<dbReference type="Pfam" id="PF00628">
    <property type="entry name" value="PHD"/>
    <property type="match status" value="1"/>
</dbReference>
<keyword evidence="3" id="KW-0862">Zinc</keyword>
<sequence>MNHAFTGGSKKRKQGDRIFSFKNFCTPGNPVHFDGTFQENIRVLLDLGDHDGGALNHRWSFQLELHSRPLLNLTLYAIEETVDSSSQFRQCHHCKYVGWGHHMICRKRYHFVLPAWRTGARMANGGGDNEGGGGGGEVGTGNYYSCNVINKASGSDKLQSQHQLMHAVVHSNGFGHLLSVNGIAGGSEVVSGHQILDLWNRLCSALNLRKVSLTDTARRGAMSLRLIYGVGYGKTWFGNWGYRYGRGSYGVTHRMYRDSMEALQSLPLCLLVPHFGSLRHEIPAIIAKYQTIACNSILTLGQLFHFMLELKRHLPPETMTAMNFQGIASQPACRWSSKRVEMAAQVIVDTLKKAGNQWIPRQDVRDTARIYIGDTGLLDFVLKSIGNHVVGTHMVRRLVNPVTKVLEYCLEDISHSISSGGGNAEDHYNQRLPPTSGMFLRSRPQHLTRMQLMRDMFYLYKYILKEHSPTVMTGIFSTIPLAVRVILDTKHLVRDYNGDQLALRKNTITDNRIQVLCTVNFKTEWPIHSYDPILIPANTTVGDLKMIAETYFRETYLGLHSFVAESLVEGGDSDAELVMSIVEATGGSIAVVGSNRIINEEEVIYEGYSGRVVDCPCGAKENDGERMISCDVCEVWQHSRCLDFPNGEEIPSVFLCICCEQNIIDLPPSLLF</sequence>
<keyword evidence="5" id="KW-0804">Transcription</keyword>
<dbReference type="SUPFAM" id="SSF57903">
    <property type="entry name" value="FYVE/PHD zinc finger"/>
    <property type="match status" value="1"/>
</dbReference>
<organism evidence="9 10">
    <name type="scientific">Zostera marina</name>
    <name type="common">Eelgrass</name>
    <dbReference type="NCBI Taxonomy" id="29655"/>
    <lineage>
        <taxon>Eukaryota</taxon>
        <taxon>Viridiplantae</taxon>
        <taxon>Streptophyta</taxon>
        <taxon>Embryophyta</taxon>
        <taxon>Tracheophyta</taxon>
        <taxon>Spermatophyta</taxon>
        <taxon>Magnoliopsida</taxon>
        <taxon>Liliopsida</taxon>
        <taxon>Zosteraceae</taxon>
        <taxon>Zostera</taxon>
    </lineage>
</organism>
<dbReference type="PANTHER" id="PTHR46201:SF1">
    <property type="entry name" value="PHD FINGER PROTEIN MALE STERILITY 1"/>
    <property type="match status" value="1"/>
</dbReference>
<feature type="domain" description="PTC1-like winged helix-turn-helix" evidence="8">
    <location>
        <begin position="334"/>
        <end position="412"/>
    </location>
</feature>
<feature type="domain" description="PHD-type" evidence="6">
    <location>
        <begin position="615"/>
        <end position="659"/>
    </location>
</feature>
<feature type="domain" description="PHD finger protein MALE STERILITY 1-like ubiquitin-like" evidence="7">
    <location>
        <begin position="510"/>
        <end position="594"/>
    </location>
</feature>
<evidence type="ECO:0000259" key="7">
    <source>
        <dbReference type="Pfam" id="PF25565"/>
    </source>
</evidence>
<protein>
    <submittedName>
        <fullName evidence="9">PHD finger protein MALE STERILITY 1</fullName>
    </submittedName>
</protein>
<dbReference type="InterPro" id="IPR057765">
    <property type="entry name" value="MS1-like_ubiquitin"/>
</dbReference>
<gene>
    <name evidence="9" type="ORF">ZOSMA_2G02440</name>
</gene>
<evidence type="ECO:0000256" key="5">
    <source>
        <dbReference type="ARBA" id="ARBA00023163"/>
    </source>
</evidence>
<dbReference type="Pfam" id="PF25874">
    <property type="entry name" value="WHD_plant_repro"/>
    <property type="match status" value="1"/>
</dbReference>
<reference evidence="10" key="1">
    <citation type="journal article" date="2016" name="Nature">
        <title>The genome of the seagrass Zostera marina reveals angiosperm adaptation to the sea.</title>
        <authorList>
            <person name="Olsen J.L."/>
            <person name="Rouze P."/>
            <person name="Verhelst B."/>
            <person name="Lin Y.-C."/>
            <person name="Bayer T."/>
            <person name="Collen J."/>
            <person name="Dattolo E."/>
            <person name="De Paoli E."/>
            <person name="Dittami S."/>
            <person name="Maumus F."/>
            <person name="Michel G."/>
            <person name="Kersting A."/>
            <person name="Lauritano C."/>
            <person name="Lohaus R."/>
            <person name="Toepel M."/>
            <person name="Tonon T."/>
            <person name="Vanneste K."/>
            <person name="Amirebrahimi M."/>
            <person name="Brakel J."/>
            <person name="Bostroem C."/>
            <person name="Chovatia M."/>
            <person name="Grimwood J."/>
            <person name="Jenkins J.W."/>
            <person name="Jueterbock A."/>
            <person name="Mraz A."/>
            <person name="Stam W.T."/>
            <person name="Tice H."/>
            <person name="Bornberg-Bauer E."/>
            <person name="Green P.J."/>
            <person name="Pearson G.A."/>
            <person name="Procaccini G."/>
            <person name="Duarte C.M."/>
            <person name="Schmutz J."/>
            <person name="Reusch T.B.H."/>
            <person name="Van de Peer Y."/>
        </authorList>
    </citation>
    <scope>NUCLEOTIDE SEQUENCE [LARGE SCALE GENOMIC DNA]</scope>
    <source>
        <strain evidence="10">cv. Finnish</strain>
    </source>
</reference>
<evidence type="ECO:0000313" key="9">
    <source>
        <dbReference type="EMBL" id="KMZ66234.1"/>
    </source>
</evidence>
<dbReference type="Pfam" id="PF25565">
    <property type="entry name" value="Ubiquitin_At1g33420"/>
    <property type="match status" value="1"/>
</dbReference>
<dbReference type="InterPro" id="IPR011011">
    <property type="entry name" value="Znf_FYVE_PHD"/>
</dbReference>
<evidence type="ECO:0000256" key="4">
    <source>
        <dbReference type="ARBA" id="ARBA00023015"/>
    </source>
</evidence>
<dbReference type="PANTHER" id="PTHR46201">
    <property type="entry name" value="PHD FINGER PROTEIN MALE MEIOCYTE DEATH 1-RELATED"/>
    <property type="match status" value="1"/>
</dbReference>
<evidence type="ECO:0000259" key="8">
    <source>
        <dbReference type="Pfam" id="PF25874"/>
    </source>
</evidence>
<evidence type="ECO:0000259" key="6">
    <source>
        <dbReference type="Pfam" id="PF00628"/>
    </source>
</evidence>
<dbReference type="OrthoDB" id="436852at2759"/>
<dbReference type="InterPro" id="IPR019787">
    <property type="entry name" value="Znf_PHD-finger"/>
</dbReference>
<dbReference type="AlphaFoldDB" id="A0A0K9PBA1"/>
<evidence type="ECO:0000256" key="1">
    <source>
        <dbReference type="ARBA" id="ARBA00022723"/>
    </source>
</evidence>
<comment type="caution">
    <text evidence="9">The sequence shown here is derived from an EMBL/GenBank/DDBJ whole genome shotgun (WGS) entry which is preliminary data.</text>
</comment>
<dbReference type="CDD" id="cd15556">
    <property type="entry name" value="PHD_MMD1_like"/>
    <property type="match status" value="1"/>
</dbReference>
<dbReference type="InterPro" id="IPR058054">
    <property type="entry name" value="Znf_MS1-like"/>
</dbReference>
<keyword evidence="10" id="KW-1185">Reference proteome</keyword>
<accession>A0A0K9PBA1</accession>
<dbReference type="Gene3D" id="3.30.40.10">
    <property type="entry name" value="Zinc/RING finger domain, C3HC4 (zinc finger)"/>
    <property type="match status" value="1"/>
</dbReference>
<dbReference type="InterPro" id="IPR059080">
    <property type="entry name" value="WHD_PTC1"/>
</dbReference>
<dbReference type="EMBL" id="LFYR01000981">
    <property type="protein sequence ID" value="KMZ66234.1"/>
    <property type="molecule type" value="Genomic_DNA"/>
</dbReference>